<dbReference type="InterPro" id="IPR043781">
    <property type="entry name" value="DUF5723"/>
</dbReference>
<feature type="domain" description="OmpA-like" evidence="6">
    <location>
        <begin position="581"/>
        <end position="696"/>
    </location>
</feature>
<dbReference type="CDD" id="cd07185">
    <property type="entry name" value="OmpA_C-like"/>
    <property type="match status" value="1"/>
</dbReference>
<dbReference type="Gene3D" id="4.10.1080.10">
    <property type="entry name" value="TSP type-3 repeat"/>
    <property type="match status" value="1"/>
</dbReference>
<evidence type="ECO:0000256" key="3">
    <source>
        <dbReference type="ARBA" id="ARBA00023237"/>
    </source>
</evidence>
<keyword evidence="8" id="KW-1185">Reference proteome</keyword>
<evidence type="ECO:0000256" key="1">
    <source>
        <dbReference type="ARBA" id="ARBA00004442"/>
    </source>
</evidence>
<dbReference type="PRINTS" id="PR01023">
    <property type="entry name" value="NAFLGMOTY"/>
</dbReference>
<keyword evidence="2 4" id="KW-0472">Membrane</keyword>
<dbReference type="Proteomes" id="UP000190339">
    <property type="component" value="Unassembled WGS sequence"/>
</dbReference>
<dbReference type="Gene3D" id="3.30.1330.60">
    <property type="entry name" value="OmpA-like domain"/>
    <property type="match status" value="1"/>
</dbReference>
<evidence type="ECO:0000256" key="5">
    <source>
        <dbReference type="SAM" id="SignalP"/>
    </source>
</evidence>
<proteinExistence type="predicted"/>
<evidence type="ECO:0000313" key="8">
    <source>
        <dbReference type="Proteomes" id="UP000190339"/>
    </source>
</evidence>
<dbReference type="GO" id="GO:0005509">
    <property type="term" value="F:calcium ion binding"/>
    <property type="evidence" value="ECO:0007669"/>
    <property type="project" value="InterPro"/>
</dbReference>
<dbReference type="SUPFAM" id="SSF103088">
    <property type="entry name" value="OmpA-like"/>
    <property type="match status" value="1"/>
</dbReference>
<reference evidence="8" key="1">
    <citation type="submission" date="2017-02" db="EMBL/GenBank/DDBJ databases">
        <authorList>
            <person name="Varghese N."/>
            <person name="Submissions S."/>
        </authorList>
    </citation>
    <scope>NUCLEOTIDE SEQUENCE [LARGE SCALE GENOMIC DNA]</scope>
    <source>
        <strain evidence="8">DSM 23546</strain>
    </source>
</reference>
<dbReference type="OrthoDB" id="9805336at2"/>
<dbReference type="Pfam" id="PF18990">
    <property type="entry name" value="DUF5723"/>
    <property type="match status" value="1"/>
</dbReference>
<dbReference type="RefSeq" id="WP_079513317.1">
    <property type="nucleotide sequence ID" value="NZ_FUYL01000009.1"/>
</dbReference>
<name>A0A1T5DG46_9FLAO</name>
<evidence type="ECO:0000256" key="2">
    <source>
        <dbReference type="ARBA" id="ARBA00023136"/>
    </source>
</evidence>
<organism evidence="7 8">
    <name type="scientific">Maribacter arcticus</name>
    <dbReference type="NCBI Taxonomy" id="561365"/>
    <lineage>
        <taxon>Bacteria</taxon>
        <taxon>Pseudomonadati</taxon>
        <taxon>Bacteroidota</taxon>
        <taxon>Flavobacteriia</taxon>
        <taxon>Flavobacteriales</taxon>
        <taxon>Flavobacteriaceae</taxon>
        <taxon>Maribacter</taxon>
    </lineage>
</organism>
<accession>A0A1T5DG46</accession>
<feature type="chain" id="PRO_5012188426" evidence="5">
    <location>
        <begin position="20"/>
        <end position="696"/>
    </location>
</feature>
<dbReference type="PANTHER" id="PTHR30329:SF21">
    <property type="entry name" value="LIPOPROTEIN YIAD-RELATED"/>
    <property type="match status" value="1"/>
</dbReference>
<dbReference type="InterPro" id="IPR028974">
    <property type="entry name" value="TSP_type-3_rpt"/>
</dbReference>
<evidence type="ECO:0000259" key="6">
    <source>
        <dbReference type="PROSITE" id="PS51123"/>
    </source>
</evidence>
<evidence type="ECO:0000256" key="4">
    <source>
        <dbReference type="PROSITE-ProRule" id="PRU00473"/>
    </source>
</evidence>
<dbReference type="InterPro" id="IPR050330">
    <property type="entry name" value="Bact_OuterMem_StrucFunc"/>
</dbReference>
<keyword evidence="5" id="KW-0732">Signal</keyword>
<dbReference type="InterPro" id="IPR006665">
    <property type="entry name" value="OmpA-like"/>
</dbReference>
<sequence>MKKYLLITIMLIVSLPAKAQSYIGYLTDNYSGVNGVIANPANIADSRFKTDINLIGASAFFANDYLGVGFSDLTSSNFEYDTDAKLSLSNNNNFSGTVDVLGPSFMFNVGKKSSIAIFTRARTVISGNEFNGKSIDDLDDSIDESQDFLVDEGDFYAAGNGWAEVGFTYAQELMNKEQHFLKGGLSLKYLKGFGNAYVTGRNVTINYDASGATLPDSSTIGTLESTGDLSYGRADGYDSDNYDYEVPDAKGFGVDLGFVYEWRPDYADYVVTGTDGVKTVMKDKNKYKLKLGLSLTDVGSVNYKGGLIDSYNINNTITQDDYDNIEDSDDLQNLYTFTQATEDIKAGLPTALHFNADWNIKNHFYLNLNTDLSMRSAGENVMRTANVISLTPRFESKWFSFYLPVSSYQYSGMQIGAGLRAGPLYIGSGSLISTLTRSEIKGADIYAGLKIPVYYSQPKDSDGDGIPNKEDSCPKDFGPIENNGCPWGDTDGDTVLDNEDDCVDEAGPVENGGCPWIDTDGDSLMDNEDECINEAGPVENNGCPWPDSDGDSVLDKDDECPNEMGTVANNGCPEPEMTAEVQKSLNEYARTILFTTGKSTIKDESTPVLVDIISILNEYPNANFTIEGHTDSIGSVQTNQKLSENRAQSVLKFLIDGGIAPARLKAVGYGESKPIATNMYKDGRQKNRRVEINLVK</sequence>
<comment type="subcellular location">
    <subcellularLocation>
        <location evidence="1">Cell outer membrane</location>
    </subcellularLocation>
</comment>
<dbReference type="PANTHER" id="PTHR30329">
    <property type="entry name" value="STATOR ELEMENT OF FLAGELLAR MOTOR COMPLEX"/>
    <property type="match status" value="1"/>
</dbReference>
<dbReference type="AlphaFoldDB" id="A0A1T5DG46"/>
<gene>
    <name evidence="7" type="ORF">SAMN05660866_02892</name>
</gene>
<dbReference type="InterPro" id="IPR036737">
    <property type="entry name" value="OmpA-like_sf"/>
</dbReference>
<evidence type="ECO:0000313" key="7">
    <source>
        <dbReference type="EMBL" id="SKB70597.1"/>
    </source>
</evidence>
<dbReference type="STRING" id="561365.SAMN05660866_02892"/>
<dbReference type="EMBL" id="FUYL01000009">
    <property type="protein sequence ID" value="SKB70597.1"/>
    <property type="molecule type" value="Genomic_DNA"/>
</dbReference>
<feature type="signal peptide" evidence="5">
    <location>
        <begin position="1"/>
        <end position="19"/>
    </location>
</feature>
<keyword evidence="3" id="KW-0998">Cell outer membrane</keyword>
<dbReference type="GO" id="GO:0009279">
    <property type="term" value="C:cell outer membrane"/>
    <property type="evidence" value="ECO:0007669"/>
    <property type="project" value="UniProtKB-SubCell"/>
</dbReference>
<dbReference type="InterPro" id="IPR006664">
    <property type="entry name" value="OMP_bac"/>
</dbReference>
<dbReference type="PRINTS" id="PR01021">
    <property type="entry name" value="OMPADOMAIN"/>
</dbReference>
<dbReference type="PROSITE" id="PS51123">
    <property type="entry name" value="OMPA_2"/>
    <property type="match status" value="1"/>
</dbReference>
<dbReference type="Pfam" id="PF00691">
    <property type="entry name" value="OmpA"/>
    <property type="match status" value="1"/>
</dbReference>
<protein>
    <submittedName>
        <fullName evidence="7">OmpA family protein</fullName>
    </submittedName>
</protein>
<dbReference type="SUPFAM" id="SSF103647">
    <property type="entry name" value="TSP type-3 repeat"/>
    <property type="match status" value="1"/>
</dbReference>